<feature type="non-terminal residue" evidence="2">
    <location>
        <position position="457"/>
    </location>
</feature>
<feature type="compositionally biased region" description="Low complexity" evidence="1">
    <location>
        <begin position="427"/>
        <end position="437"/>
    </location>
</feature>
<evidence type="ECO:0000256" key="1">
    <source>
        <dbReference type="SAM" id="MobiDB-lite"/>
    </source>
</evidence>
<feature type="compositionally biased region" description="Polar residues" evidence="1">
    <location>
        <begin position="187"/>
        <end position="197"/>
    </location>
</feature>
<feature type="region of interest" description="Disordered" evidence="1">
    <location>
        <begin position="45"/>
        <end position="258"/>
    </location>
</feature>
<feature type="compositionally biased region" description="Polar residues" evidence="1">
    <location>
        <begin position="139"/>
        <end position="148"/>
    </location>
</feature>
<reference evidence="2" key="1">
    <citation type="submission" date="2020-02" db="EMBL/GenBank/DDBJ databases">
        <authorList>
            <person name="Meier V. D."/>
        </authorList>
    </citation>
    <scope>NUCLEOTIDE SEQUENCE</scope>
    <source>
        <strain evidence="2">AVDCRST_MAG93</strain>
    </source>
</reference>
<feature type="compositionally biased region" description="Low complexity" evidence="1">
    <location>
        <begin position="104"/>
        <end position="116"/>
    </location>
</feature>
<feature type="region of interest" description="Disordered" evidence="1">
    <location>
        <begin position="276"/>
        <end position="457"/>
    </location>
</feature>
<feature type="compositionally biased region" description="Low complexity" evidence="1">
    <location>
        <begin position="205"/>
        <end position="217"/>
    </location>
</feature>
<protein>
    <recommendedName>
        <fullName evidence="3">Zinc-ribbon domain-containing protein</fullName>
    </recommendedName>
</protein>
<feature type="compositionally biased region" description="Polar residues" evidence="1">
    <location>
        <begin position="344"/>
        <end position="359"/>
    </location>
</feature>
<accession>A0A6J4JKH5</accession>
<evidence type="ECO:0008006" key="3">
    <source>
        <dbReference type="Google" id="ProtNLM"/>
    </source>
</evidence>
<name>A0A6J4JKH5_9CHLR</name>
<gene>
    <name evidence="2" type="ORF">AVDCRST_MAG93-3165</name>
</gene>
<sequence length="457" mass="47502">MAVGKQCERCGTDNPATNNFCGQCGAALPALPIPVAEEEPQAKIGNDQTEAIGTPAGTAPTGAKDAASVVQRPSTRPASEDELPDWLRDLNAFQQEQPLPRPLPATAAASTPDAPTEVVAATQHDLPAWLRADIEESAASPTSGTSPQDVPALPAWLTNDPDNTTAAPLLANNGEPPTEPARVSDAAGSSTTANTGIPSWLIESPDVAATPPADVAPSNPSQAEASVSSLPRWLLDDDEDDLPLPAPMPAADENTVAAQPPADLPAWLRDTQPMQVSDGGAVAAQSDEDTLPAWLRDPQPAQVSDDTAPSWVQAEALRQEPHIEAASGSDDESGGARTYDFPSTAETSASAMAVPSSTPRLPDWLLDPEPAQDPGREATPGQGPNWLSQAPADRDEPTLPDWLRGQDDPPAPAPVSTPETPSWLLDPAANAAAPEATPRSEQPDWLQMLGQADANNA</sequence>
<proteinExistence type="predicted"/>
<organism evidence="2">
    <name type="scientific">uncultured Chloroflexia bacterium</name>
    <dbReference type="NCBI Taxonomy" id="1672391"/>
    <lineage>
        <taxon>Bacteria</taxon>
        <taxon>Bacillati</taxon>
        <taxon>Chloroflexota</taxon>
        <taxon>Chloroflexia</taxon>
        <taxon>environmental samples</taxon>
    </lineage>
</organism>
<evidence type="ECO:0000313" key="2">
    <source>
        <dbReference type="EMBL" id="CAA9280565.1"/>
    </source>
</evidence>
<dbReference type="EMBL" id="CADCTR010001081">
    <property type="protein sequence ID" value="CAA9280565.1"/>
    <property type="molecule type" value="Genomic_DNA"/>
</dbReference>
<feature type="compositionally biased region" description="Polar residues" evidence="1">
    <location>
        <begin position="218"/>
        <end position="229"/>
    </location>
</feature>
<dbReference type="AlphaFoldDB" id="A0A6J4JKH5"/>